<feature type="active site" evidence="6">
    <location>
        <position position="379"/>
    </location>
</feature>
<dbReference type="Gene3D" id="3.40.50.1820">
    <property type="entry name" value="alpha/beta hydrolase"/>
    <property type="match status" value="1"/>
</dbReference>
<dbReference type="PANTHER" id="PTHR14189">
    <property type="entry name" value="PROTEIN PHOSPHATASE METHYLESTERASE-1 RELATED"/>
    <property type="match status" value="1"/>
</dbReference>
<dbReference type="GeneID" id="105231369"/>
<dbReference type="KEGG" id="bdr:105231369"/>
<evidence type="ECO:0000256" key="4">
    <source>
        <dbReference type="ARBA" id="ARBA00049203"/>
    </source>
</evidence>
<dbReference type="InterPro" id="IPR000639">
    <property type="entry name" value="Epox_hydrolase-like"/>
</dbReference>
<dbReference type="AlphaFoldDB" id="A0A034VV03"/>
<dbReference type="OrthoDB" id="194865at2759"/>
<keyword evidence="2 5" id="KW-0719">Serine esterase</keyword>
<feature type="compositionally biased region" description="Polar residues" evidence="7">
    <location>
        <begin position="276"/>
        <end position="285"/>
    </location>
</feature>
<proteinExistence type="inferred from homology"/>
<evidence type="ECO:0000256" key="2">
    <source>
        <dbReference type="ARBA" id="ARBA00022487"/>
    </source>
</evidence>
<evidence type="ECO:0000256" key="6">
    <source>
        <dbReference type="PIRSR" id="PIRSR022950-1"/>
    </source>
</evidence>
<dbReference type="PANTHER" id="PTHR14189:SF0">
    <property type="entry name" value="PROTEIN PHOSPHATASE METHYLESTERASE 1"/>
    <property type="match status" value="1"/>
</dbReference>
<evidence type="ECO:0000313" key="10">
    <source>
        <dbReference type="Proteomes" id="UP001652620"/>
    </source>
</evidence>
<dbReference type="EMBL" id="GAKP01012705">
    <property type="protein sequence ID" value="JAC46247.1"/>
    <property type="molecule type" value="Transcribed_RNA"/>
</dbReference>
<comment type="similarity">
    <text evidence="1 5">Belongs to the AB hydrolase superfamily.</text>
</comment>
<feature type="active site" evidence="6">
    <location>
        <position position="151"/>
    </location>
</feature>
<evidence type="ECO:0000256" key="1">
    <source>
        <dbReference type="ARBA" id="ARBA00008645"/>
    </source>
</evidence>
<dbReference type="EMBL" id="GAKP01012708">
    <property type="protein sequence ID" value="JAC46244.1"/>
    <property type="molecule type" value="Transcribed_RNA"/>
</dbReference>
<evidence type="ECO:0000256" key="5">
    <source>
        <dbReference type="PIRNR" id="PIRNR022950"/>
    </source>
</evidence>
<dbReference type="OMA" id="VMVCHHG"/>
<evidence type="ECO:0000313" key="11">
    <source>
        <dbReference type="RefSeq" id="XP_011210950.1"/>
    </source>
</evidence>
<evidence type="ECO:0000256" key="7">
    <source>
        <dbReference type="SAM" id="MobiDB-lite"/>
    </source>
</evidence>
<keyword evidence="10" id="KW-1185">Reference proteome</keyword>
<dbReference type="InterPro" id="IPR000073">
    <property type="entry name" value="AB_hydrolase_1"/>
</dbReference>
<dbReference type="PRINTS" id="PR00412">
    <property type="entry name" value="EPOXHYDRLASE"/>
</dbReference>
<dbReference type="GO" id="GO:0051723">
    <property type="term" value="F:protein methylesterase activity"/>
    <property type="evidence" value="ECO:0007669"/>
    <property type="project" value="UniProtKB-EC"/>
</dbReference>
<keyword evidence="3 5" id="KW-0378">Hydrolase</keyword>
<reference evidence="11" key="2">
    <citation type="submission" date="2025-04" db="UniProtKB">
        <authorList>
            <consortium name="RefSeq"/>
        </authorList>
    </citation>
    <scope>IDENTIFICATION</scope>
    <source>
        <strain evidence="11">Punador</strain>
    </source>
</reference>
<dbReference type="Proteomes" id="UP001652620">
    <property type="component" value="Unplaced"/>
</dbReference>
<dbReference type="Pfam" id="PF00561">
    <property type="entry name" value="Abhydrolase_1"/>
    <property type="match status" value="1"/>
</dbReference>
<feature type="domain" description="AB hydrolase-1" evidence="8">
    <location>
        <begin position="72"/>
        <end position="241"/>
    </location>
</feature>
<gene>
    <name evidence="9" type="primary">PPME1</name>
    <name evidence="11" type="synonym">LOC105231369</name>
</gene>
<dbReference type="EC" id="3.1.1.-" evidence="5"/>
<sequence>MSNLQRTILKNRLPPTIPGGRIGRSDSFKKSRIRDFKPALWSEFFAEKEDVVLDENRTFRIYRTKAPQKPGPILLLLHGGGYSGLTWSHFCVEITRIIHCQCLAIDLRGHGDTKTELDDDLSSDTLAKDIGDLVLQLYQEDIPPIYLVGHSMGGAIAVHFAHKAIVPSIIGITVIDVVEGTAMEALASMQSFLRSRPTHFKSIPNAIEWCIRSGQIRNVESAKVSMPGQIINCATQQLATNELPLSEDEIEDSASTSNFTHPFSISEDEEMGNDNGGDSVTSAASTALGGENDSSSDSSDFKKPFIGHVESPKRYTWRIDLSKSEKYWVGWFTGLSEKFLNLRVPKQLLLASIDGLDKALTVGQMQGRFQMQVLARCGHAVHEDRPHEVAEVISGYLIRNRFAEAVGEFHFHLPAC</sequence>
<dbReference type="PIRSF" id="PIRSF022950">
    <property type="entry name" value="PPase_methylesterase_euk"/>
    <property type="match status" value="1"/>
</dbReference>
<dbReference type="InterPro" id="IPR029058">
    <property type="entry name" value="AB_hydrolase_fold"/>
</dbReference>
<protein>
    <recommendedName>
        <fullName evidence="5">Protein phosphatase methylesterase 1</fullName>
        <shortName evidence="5">PME-1</shortName>
        <ecNumber evidence="5">3.1.1.-</ecNumber>
    </recommendedName>
</protein>
<organism evidence="9">
    <name type="scientific">Bactrocera dorsalis</name>
    <name type="common">Oriental fruit fly</name>
    <name type="synonym">Dacus dorsalis</name>
    <dbReference type="NCBI Taxonomy" id="27457"/>
    <lineage>
        <taxon>Eukaryota</taxon>
        <taxon>Metazoa</taxon>
        <taxon>Ecdysozoa</taxon>
        <taxon>Arthropoda</taxon>
        <taxon>Hexapoda</taxon>
        <taxon>Insecta</taxon>
        <taxon>Pterygota</taxon>
        <taxon>Neoptera</taxon>
        <taxon>Endopterygota</taxon>
        <taxon>Diptera</taxon>
        <taxon>Brachycera</taxon>
        <taxon>Muscomorpha</taxon>
        <taxon>Tephritoidea</taxon>
        <taxon>Tephritidae</taxon>
        <taxon>Bactrocera</taxon>
        <taxon>Bactrocera</taxon>
    </lineage>
</organism>
<evidence type="ECO:0000256" key="3">
    <source>
        <dbReference type="ARBA" id="ARBA00022801"/>
    </source>
</evidence>
<feature type="compositionally biased region" description="Polar residues" evidence="7">
    <location>
        <begin position="253"/>
        <end position="263"/>
    </location>
</feature>
<evidence type="ECO:0000313" key="9">
    <source>
        <dbReference type="EMBL" id="JAC46244.1"/>
    </source>
</evidence>
<accession>A0A034VV03</accession>
<dbReference type="RefSeq" id="XP_011210950.1">
    <property type="nucleotide sequence ID" value="XM_011212648.2"/>
</dbReference>
<feature type="active site" evidence="6">
    <location>
        <position position="176"/>
    </location>
</feature>
<comment type="catalytic activity">
    <reaction evidence="4">
        <text>[phosphatase 2A protein]-C-terminal L-leucine methyl ester + H2O = [phosphatase 2A protein]-C-terminal L-leucine + methanol + H(+)</text>
        <dbReference type="Rhea" id="RHEA:48548"/>
        <dbReference type="Rhea" id="RHEA-COMP:12134"/>
        <dbReference type="Rhea" id="RHEA-COMP:12135"/>
        <dbReference type="ChEBI" id="CHEBI:15377"/>
        <dbReference type="ChEBI" id="CHEBI:15378"/>
        <dbReference type="ChEBI" id="CHEBI:17790"/>
        <dbReference type="ChEBI" id="CHEBI:90516"/>
        <dbReference type="ChEBI" id="CHEBI:90517"/>
        <dbReference type="EC" id="3.1.1.89"/>
    </reaction>
</comment>
<name>A0A034VV03_BACDO</name>
<dbReference type="InterPro" id="IPR016812">
    <property type="entry name" value="PPase_methylesterase_euk"/>
</dbReference>
<comment type="function">
    <text evidence="5">Demethylates proteins that have been reversibly carboxymethylated.</text>
</comment>
<dbReference type="SUPFAM" id="SSF53474">
    <property type="entry name" value="alpha/beta-Hydrolases"/>
    <property type="match status" value="1"/>
</dbReference>
<evidence type="ECO:0000259" key="8">
    <source>
        <dbReference type="Pfam" id="PF00561"/>
    </source>
</evidence>
<reference evidence="9" key="1">
    <citation type="journal article" date="2014" name="BMC Genomics">
        <title>Characterizing the developmental transcriptome of the oriental fruit fly, Bactrocera dorsalis (Diptera: Tephritidae) through comparative genomic analysis with Drosophila melanogaster utilizing modENCODE datasets.</title>
        <authorList>
            <person name="Geib S.M."/>
            <person name="Calla B."/>
            <person name="Hall B."/>
            <person name="Hou S."/>
            <person name="Manoukis N.C."/>
        </authorList>
    </citation>
    <scope>NUCLEOTIDE SEQUENCE</scope>
    <source>
        <strain evidence="9">Punador</strain>
    </source>
</reference>
<feature type="region of interest" description="Disordered" evidence="7">
    <location>
        <begin position="247"/>
        <end position="303"/>
    </location>
</feature>